<dbReference type="GO" id="GO:0003977">
    <property type="term" value="F:UDP-N-acetylglucosamine diphosphorylase activity"/>
    <property type="evidence" value="ECO:0007669"/>
    <property type="project" value="UniProtKB-UniRule"/>
</dbReference>
<dbReference type="GO" id="GO:0008360">
    <property type="term" value="P:regulation of cell shape"/>
    <property type="evidence" value="ECO:0007669"/>
    <property type="project" value="UniProtKB-KW"/>
</dbReference>
<comment type="function">
    <text evidence="16 17">Catalyzes the last two sequential reactions in the de novo biosynthetic pathway for UDP-N-acetylglucosamine (UDP-GlcNAc). The C-terminal domain catalyzes the transfer of acetyl group from acetyl coenzyme A to glucosamine-1-phosphate (GlcN-1-P) to produce N-acetylglucosamine-1-phosphate (GlcNAc-1-P), which is converted into UDP-GlcNAc by the transfer of uridine 5-monophosphate (from uridine 5-triphosphate), a reaction catalyzed by the N-terminal domain.</text>
</comment>
<dbReference type="InterPro" id="IPR056729">
    <property type="entry name" value="GMPPB_C"/>
</dbReference>
<dbReference type="CDD" id="cd02540">
    <property type="entry name" value="GT2_GlmU_N_bac"/>
    <property type="match status" value="1"/>
</dbReference>
<dbReference type="InterPro" id="IPR005882">
    <property type="entry name" value="Bifunctional_GlmU"/>
</dbReference>
<keyword evidence="5 17" id="KW-0548">Nucleotidyltransferase</keyword>
<keyword evidence="3 17" id="KW-0963">Cytoplasm</keyword>
<evidence type="ECO:0000256" key="10">
    <source>
        <dbReference type="ARBA" id="ARBA00022984"/>
    </source>
</evidence>
<dbReference type="SUPFAM" id="SSF51161">
    <property type="entry name" value="Trimeric LpxA-like enzymes"/>
    <property type="match status" value="1"/>
</dbReference>
<feature type="region of interest" description="Pyrophosphorylase" evidence="17">
    <location>
        <begin position="1"/>
        <end position="218"/>
    </location>
</feature>
<comment type="pathway">
    <text evidence="17">Nucleotide-sugar biosynthesis; UDP-N-acetyl-alpha-D-glucosamine biosynthesis; N-acetyl-alpha-D-glucosamine 1-phosphate from alpha-D-glucosamine 6-phosphate (route II): step 2/2.</text>
</comment>
<dbReference type="Gene3D" id="3.90.550.10">
    <property type="entry name" value="Spore Coat Polysaccharide Biosynthesis Protein SpsA, Chain A"/>
    <property type="match status" value="1"/>
</dbReference>
<keyword evidence="13 17" id="KW-0961">Cell wall biogenesis/degradation</keyword>
<feature type="binding site" evidence="17">
    <location>
        <position position="429"/>
    </location>
    <ligand>
        <name>acetyl-CoA</name>
        <dbReference type="ChEBI" id="CHEBI:57288"/>
    </ligand>
</feature>
<evidence type="ECO:0000256" key="14">
    <source>
        <dbReference type="ARBA" id="ARBA00048247"/>
    </source>
</evidence>
<dbReference type="SUPFAM" id="SSF53448">
    <property type="entry name" value="Nucleotide-diphospho-sugar transferases"/>
    <property type="match status" value="1"/>
</dbReference>
<evidence type="ECO:0000256" key="13">
    <source>
        <dbReference type="ARBA" id="ARBA00023316"/>
    </source>
</evidence>
<feature type="binding site" evidence="17">
    <location>
        <position position="355"/>
    </location>
    <ligand>
        <name>UDP-N-acetyl-alpha-D-glucosamine</name>
        <dbReference type="ChEBI" id="CHEBI:57705"/>
    </ligand>
</feature>
<dbReference type="PANTHER" id="PTHR43584:SF3">
    <property type="entry name" value="BIFUNCTIONAL PROTEIN GLMU"/>
    <property type="match status" value="1"/>
</dbReference>
<feature type="active site" description="Proton acceptor" evidence="17">
    <location>
        <position position="352"/>
    </location>
</feature>
<dbReference type="Pfam" id="PF12804">
    <property type="entry name" value="NTP_transf_3"/>
    <property type="match status" value="1"/>
</dbReference>
<feature type="binding site" evidence="17">
    <location>
        <position position="128"/>
    </location>
    <ligand>
        <name>UDP-N-acetyl-alpha-D-glucosamine</name>
        <dbReference type="ChEBI" id="CHEBI:57705"/>
    </ligand>
</feature>
<dbReference type="NCBIfam" id="TIGR01173">
    <property type="entry name" value="glmU"/>
    <property type="match status" value="1"/>
</dbReference>
<dbReference type="GO" id="GO:0071555">
    <property type="term" value="P:cell wall organization"/>
    <property type="evidence" value="ECO:0007669"/>
    <property type="project" value="UniProtKB-KW"/>
</dbReference>
<dbReference type="Pfam" id="PF25087">
    <property type="entry name" value="GMPPB_C"/>
    <property type="match status" value="1"/>
</dbReference>
<sequence>MKSSLPKVLHPIAGLPMAQRVINTAQSLDQAASNQGAVHVVIGHGAEKVQTSLKGDDLRWYLQEEQLGTGHAVQQALPGLEGQSGVTLILYGDVPLTRKETLAKLMQEVQDKDLVLLTLDMDDPTGYGRIVRSDDGLVQAIVEHKDATPEQHTITEINTGIMAVKTELLAEWLPKLSNDNAQQEYYLTDLVEMAVSDGKRVSATQPDYAWEVEGVNSRVQLAALERIYQQVQAEELLINGVTLMDPARIDIRGNVQCGTDVTIDVNVILEGNVVIENDVIIESNCIIKDSIIRKGTHIKANSMIDESEVGESCDIGPFARLRPGTKLAAKAKIGNFVETKKANIGEGSKVNHLSYVGDAEIGSGVNIGAGTITCNYDGVNKFKTEIEDGVFIGSNTCLVAPVKVGKLGTTGAGSVITKEVGEGELAIARGRQKNISTWKRPTKQS</sequence>
<evidence type="ECO:0000256" key="9">
    <source>
        <dbReference type="ARBA" id="ARBA00022960"/>
    </source>
</evidence>
<evidence type="ECO:0000256" key="4">
    <source>
        <dbReference type="ARBA" id="ARBA00022679"/>
    </source>
</evidence>
<dbReference type="GO" id="GO:0000287">
    <property type="term" value="F:magnesium ion binding"/>
    <property type="evidence" value="ECO:0007669"/>
    <property type="project" value="UniProtKB-UniRule"/>
</dbReference>
<comment type="pathway">
    <text evidence="17">Bacterial outer membrane biogenesis; LPS lipid A biosynthesis.</text>
</comment>
<dbReference type="HAMAP" id="MF_01631">
    <property type="entry name" value="GlmU"/>
    <property type="match status" value="1"/>
</dbReference>
<evidence type="ECO:0000256" key="12">
    <source>
        <dbReference type="ARBA" id="ARBA00023315"/>
    </source>
</evidence>
<feature type="binding site" evidence="17">
    <location>
        <position position="158"/>
    </location>
    <ligand>
        <name>UDP-N-acetyl-alpha-D-glucosamine</name>
        <dbReference type="ChEBI" id="CHEBI:57705"/>
    </ligand>
</feature>
<feature type="domain" description="Mannose-1-phosphate guanyltransferase C-terminal" evidence="19">
    <location>
        <begin position="251"/>
        <end position="333"/>
    </location>
</feature>
<name>A0AA37SD97_9GAMM</name>
<evidence type="ECO:0000259" key="18">
    <source>
        <dbReference type="Pfam" id="PF12804"/>
    </source>
</evidence>
<dbReference type="InterPro" id="IPR038009">
    <property type="entry name" value="GlmU_C_LbH"/>
</dbReference>
<dbReference type="InterPro" id="IPR050065">
    <property type="entry name" value="GlmU-like"/>
</dbReference>
<accession>A0AA37SD97</accession>
<evidence type="ECO:0000256" key="1">
    <source>
        <dbReference type="ARBA" id="ARBA00007707"/>
    </source>
</evidence>
<feature type="binding site" evidence="17">
    <location>
        <position position="216"/>
    </location>
    <ligand>
        <name>Mg(2+)</name>
        <dbReference type="ChEBI" id="CHEBI:18420"/>
    </ligand>
</feature>
<dbReference type="Gene3D" id="2.160.10.10">
    <property type="entry name" value="Hexapeptide repeat proteins"/>
    <property type="match status" value="1"/>
</dbReference>
<keyword evidence="12 17" id="KW-0012">Acyltransferase</keyword>
<evidence type="ECO:0000313" key="21">
    <source>
        <dbReference type="Proteomes" id="UP001161389"/>
    </source>
</evidence>
<evidence type="ECO:0000256" key="15">
    <source>
        <dbReference type="ARBA" id="ARBA00048493"/>
    </source>
</evidence>
<evidence type="ECO:0000256" key="16">
    <source>
        <dbReference type="ARBA" id="ARBA00049628"/>
    </source>
</evidence>
<dbReference type="CDD" id="cd03353">
    <property type="entry name" value="LbH_GlmU_C"/>
    <property type="match status" value="1"/>
</dbReference>
<feature type="binding site" evidence="17">
    <location>
        <position position="93"/>
    </location>
    <ligand>
        <name>Mg(2+)</name>
        <dbReference type="ChEBI" id="CHEBI:18420"/>
    </ligand>
</feature>
<feature type="domain" description="MobA-like NTP transferase" evidence="18">
    <location>
        <begin position="3"/>
        <end position="117"/>
    </location>
</feature>
<dbReference type="GO" id="GO:0000902">
    <property type="term" value="P:cell morphogenesis"/>
    <property type="evidence" value="ECO:0007669"/>
    <property type="project" value="UniProtKB-UniRule"/>
</dbReference>
<evidence type="ECO:0000256" key="7">
    <source>
        <dbReference type="ARBA" id="ARBA00022737"/>
    </source>
</evidence>
<reference evidence="20" key="1">
    <citation type="journal article" date="2014" name="Int. J. Syst. Evol. Microbiol.">
        <title>Complete genome sequence of Corynebacterium casei LMG S-19264T (=DSM 44701T), isolated from a smear-ripened cheese.</title>
        <authorList>
            <consortium name="US DOE Joint Genome Institute (JGI-PGF)"/>
            <person name="Walter F."/>
            <person name="Albersmeier A."/>
            <person name="Kalinowski J."/>
            <person name="Ruckert C."/>
        </authorList>
    </citation>
    <scope>NUCLEOTIDE SEQUENCE</scope>
    <source>
        <strain evidence="20">NBRC 110071</strain>
    </source>
</reference>
<comment type="cofactor">
    <cofactor evidence="17">
        <name>Mg(2+)</name>
        <dbReference type="ChEBI" id="CHEBI:18420"/>
    </cofactor>
    <text evidence="17">Binds 1 Mg(2+) ion per subunit.</text>
</comment>
<dbReference type="EMBL" id="BSNM01000016">
    <property type="protein sequence ID" value="GLQ32896.1"/>
    <property type="molecule type" value="Genomic_DNA"/>
</dbReference>
<proteinExistence type="inferred from homology"/>
<comment type="similarity">
    <text evidence="1 17">In the C-terminal section; belongs to the transferase hexapeptide repeat family.</text>
</comment>
<organism evidence="20 21">
    <name type="scientific">Litoribrevibacter albus</name>
    <dbReference type="NCBI Taxonomy" id="1473156"/>
    <lineage>
        <taxon>Bacteria</taxon>
        <taxon>Pseudomonadati</taxon>
        <taxon>Pseudomonadota</taxon>
        <taxon>Gammaproteobacteria</taxon>
        <taxon>Oceanospirillales</taxon>
        <taxon>Oceanospirillaceae</taxon>
        <taxon>Litoribrevibacter</taxon>
    </lineage>
</organism>
<feature type="region of interest" description="N-acetyltransferase" evidence="17">
    <location>
        <begin position="240"/>
        <end position="445"/>
    </location>
</feature>
<reference evidence="20" key="2">
    <citation type="submission" date="2023-01" db="EMBL/GenBank/DDBJ databases">
        <title>Draft genome sequence of Litoribrevibacter albus strain NBRC 110071.</title>
        <authorList>
            <person name="Sun Q."/>
            <person name="Mori K."/>
        </authorList>
    </citation>
    <scope>NUCLEOTIDE SEQUENCE</scope>
    <source>
        <strain evidence="20">NBRC 110071</strain>
    </source>
</reference>
<feature type="binding site" evidence="17">
    <location>
        <position position="366"/>
    </location>
    <ligand>
        <name>UDP-N-acetyl-alpha-D-glucosamine</name>
        <dbReference type="ChEBI" id="CHEBI:57705"/>
    </ligand>
</feature>
<dbReference type="GO" id="GO:0019134">
    <property type="term" value="F:glucosamine-1-phosphate N-acetyltransferase activity"/>
    <property type="evidence" value="ECO:0007669"/>
    <property type="project" value="UniProtKB-UniRule"/>
</dbReference>
<comment type="similarity">
    <text evidence="2 17">In the N-terminal section; belongs to the N-acetylglucosamine-1-phosphate uridyltransferase family.</text>
</comment>
<evidence type="ECO:0000256" key="5">
    <source>
        <dbReference type="ARBA" id="ARBA00022695"/>
    </source>
</evidence>
<dbReference type="GO" id="GO:0016020">
    <property type="term" value="C:membrane"/>
    <property type="evidence" value="ECO:0007669"/>
    <property type="project" value="GOC"/>
</dbReference>
<feature type="binding site" evidence="17">
    <location>
        <position position="340"/>
    </location>
    <ligand>
        <name>UDP-N-acetyl-alpha-D-glucosamine</name>
        <dbReference type="ChEBI" id="CHEBI:57705"/>
    </ligand>
</feature>
<dbReference type="Proteomes" id="UP001161389">
    <property type="component" value="Unassembled WGS sequence"/>
</dbReference>
<comment type="subunit">
    <text evidence="17">Homotrimer.</text>
</comment>
<keyword evidence="21" id="KW-1185">Reference proteome</keyword>
<comment type="catalytic activity">
    <reaction evidence="15 17">
        <text>N-acetyl-alpha-D-glucosamine 1-phosphate + UTP + H(+) = UDP-N-acetyl-alpha-D-glucosamine + diphosphate</text>
        <dbReference type="Rhea" id="RHEA:13509"/>
        <dbReference type="ChEBI" id="CHEBI:15378"/>
        <dbReference type="ChEBI" id="CHEBI:33019"/>
        <dbReference type="ChEBI" id="CHEBI:46398"/>
        <dbReference type="ChEBI" id="CHEBI:57705"/>
        <dbReference type="ChEBI" id="CHEBI:57776"/>
        <dbReference type="EC" id="2.7.7.23"/>
    </reaction>
</comment>
<dbReference type="InterPro" id="IPR025877">
    <property type="entry name" value="MobA-like_NTP_Trfase"/>
</dbReference>
<keyword evidence="8 17" id="KW-0460">Magnesium</keyword>
<comment type="pathway">
    <text evidence="17">Nucleotide-sugar biosynthesis; UDP-N-acetyl-alpha-D-glucosamine biosynthesis; UDP-N-acetyl-alpha-D-glucosamine from N-acetyl-alpha-D-glucosamine 1-phosphate: step 1/1.</text>
</comment>
<feature type="binding site" evidence="17">
    <location>
        <position position="394"/>
    </location>
    <ligand>
        <name>acetyl-CoA</name>
        <dbReference type="ChEBI" id="CHEBI:57288"/>
    </ligand>
</feature>
<keyword evidence="4 17" id="KW-0808">Transferase</keyword>
<gene>
    <name evidence="17 20" type="primary">glmU</name>
    <name evidence="20" type="ORF">GCM10007876_33750</name>
</gene>
<feature type="binding site" evidence="17">
    <location>
        <position position="7"/>
    </location>
    <ligand>
        <name>UDP-N-acetyl-alpha-D-glucosamine</name>
        <dbReference type="ChEBI" id="CHEBI:57705"/>
    </ligand>
</feature>
<feature type="binding site" evidence="17">
    <location>
        <position position="63"/>
    </location>
    <ligand>
        <name>UDP-N-acetyl-alpha-D-glucosamine</name>
        <dbReference type="ChEBI" id="CHEBI:57705"/>
    </ligand>
</feature>
<keyword evidence="6 17" id="KW-0479">Metal-binding</keyword>
<evidence type="ECO:0000256" key="2">
    <source>
        <dbReference type="ARBA" id="ARBA00007947"/>
    </source>
</evidence>
<evidence type="ECO:0000256" key="17">
    <source>
        <dbReference type="HAMAP-Rule" id="MF_01631"/>
    </source>
</evidence>
<evidence type="ECO:0000256" key="3">
    <source>
        <dbReference type="ARBA" id="ARBA00022490"/>
    </source>
</evidence>
<dbReference type="GO" id="GO:0006048">
    <property type="term" value="P:UDP-N-acetylglucosamine biosynthetic process"/>
    <property type="evidence" value="ECO:0007669"/>
    <property type="project" value="InterPro"/>
</dbReference>
<feature type="binding site" evidence="17">
    <location>
        <begin position="68"/>
        <end position="69"/>
    </location>
    <ligand>
        <name>UDP-N-acetyl-alpha-D-glucosamine</name>
        <dbReference type="ChEBI" id="CHEBI:57705"/>
    </ligand>
</feature>
<keyword evidence="7 17" id="KW-0677">Repeat</keyword>
<keyword evidence="10 17" id="KW-0573">Peptidoglycan synthesis</keyword>
<dbReference type="GO" id="GO:0009245">
    <property type="term" value="P:lipid A biosynthetic process"/>
    <property type="evidence" value="ECO:0007669"/>
    <property type="project" value="UniProtKB-UniRule"/>
</dbReference>
<protein>
    <recommendedName>
        <fullName evidence="17">Bifunctional protein GlmU</fullName>
    </recommendedName>
    <domain>
        <recommendedName>
            <fullName evidence="17">UDP-N-acetylglucosamine pyrophosphorylase</fullName>
            <ecNumber evidence="17">2.7.7.23</ecNumber>
        </recommendedName>
        <alternativeName>
            <fullName evidence="17">N-acetylglucosamine-1-phosphate uridyltransferase</fullName>
        </alternativeName>
    </domain>
    <domain>
        <recommendedName>
            <fullName evidence="17">Glucosamine-1-phosphate N-acetyltransferase</fullName>
            <ecNumber evidence="17">2.3.1.157</ecNumber>
        </recommendedName>
    </domain>
</protein>
<dbReference type="AlphaFoldDB" id="A0AA37SD97"/>
<dbReference type="InterPro" id="IPR029044">
    <property type="entry name" value="Nucleotide-diphossugar_trans"/>
</dbReference>
<dbReference type="EC" id="2.3.1.157" evidence="17"/>
<feature type="binding site" evidence="17">
    <location>
        <position position="369"/>
    </location>
    <ligand>
        <name>acetyl-CoA</name>
        <dbReference type="ChEBI" id="CHEBI:57288"/>
    </ligand>
</feature>
<comment type="caution">
    <text evidence="20">The sequence shown here is derived from an EMBL/GenBank/DDBJ whole genome shotgun (WGS) entry which is preliminary data.</text>
</comment>
<evidence type="ECO:0000313" key="20">
    <source>
        <dbReference type="EMBL" id="GLQ32896.1"/>
    </source>
</evidence>
<evidence type="ECO:0000256" key="6">
    <source>
        <dbReference type="ARBA" id="ARBA00022723"/>
    </source>
</evidence>
<keyword evidence="11 17" id="KW-0511">Multifunctional enzyme</keyword>
<feature type="binding site" evidence="17">
    <location>
        <begin position="375"/>
        <end position="376"/>
    </location>
    <ligand>
        <name>acetyl-CoA</name>
        <dbReference type="ChEBI" id="CHEBI:57288"/>
    </ligand>
</feature>
<dbReference type="GO" id="GO:0009252">
    <property type="term" value="P:peptidoglycan biosynthetic process"/>
    <property type="evidence" value="ECO:0007669"/>
    <property type="project" value="UniProtKB-UniRule"/>
</dbReference>
<dbReference type="InterPro" id="IPR011004">
    <property type="entry name" value="Trimer_LpxA-like_sf"/>
</dbReference>
<comment type="catalytic activity">
    <reaction evidence="14 17">
        <text>alpha-D-glucosamine 1-phosphate + acetyl-CoA = N-acetyl-alpha-D-glucosamine 1-phosphate + CoA + H(+)</text>
        <dbReference type="Rhea" id="RHEA:13725"/>
        <dbReference type="ChEBI" id="CHEBI:15378"/>
        <dbReference type="ChEBI" id="CHEBI:57287"/>
        <dbReference type="ChEBI" id="CHEBI:57288"/>
        <dbReference type="ChEBI" id="CHEBI:57776"/>
        <dbReference type="ChEBI" id="CHEBI:58516"/>
        <dbReference type="EC" id="2.3.1.157"/>
    </reaction>
</comment>
<evidence type="ECO:0000259" key="19">
    <source>
        <dbReference type="Pfam" id="PF25087"/>
    </source>
</evidence>
<comment type="subcellular location">
    <subcellularLocation>
        <location evidence="17">Cytoplasm</location>
    </subcellularLocation>
</comment>
<evidence type="ECO:0000256" key="8">
    <source>
        <dbReference type="ARBA" id="ARBA00022842"/>
    </source>
</evidence>
<feature type="binding site" evidence="17">
    <location>
        <position position="322"/>
    </location>
    <ligand>
        <name>UDP-N-acetyl-alpha-D-glucosamine</name>
        <dbReference type="ChEBI" id="CHEBI:57705"/>
    </ligand>
</feature>
<dbReference type="EC" id="2.7.7.23" evidence="17"/>
<dbReference type="PANTHER" id="PTHR43584">
    <property type="entry name" value="NUCLEOTIDYL TRANSFERASE"/>
    <property type="match status" value="1"/>
</dbReference>
<feature type="binding site" evidence="17">
    <location>
        <position position="143"/>
    </location>
    <ligand>
        <name>UDP-N-acetyl-alpha-D-glucosamine</name>
        <dbReference type="ChEBI" id="CHEBI:57705"/>
    </ligand>
</feature>
<dbReference type="GO" id="GO:0005737">
    <property type="term" value="C:cytoplasm"/>
    <property type="evidence" value="ECO:0007669"/>
    <property type="project" value="UniProtKB-SubCell"/>
</dbReference>
<keyword evidence="9 17" id="KW-0133">Cell shape</keyword>
<feature type="region of interest" description="Linker" evidence="17">
    <location>
        <begin position="219"/>
        <end position="239"/>
    </location>
</feature>
<feature type="binding site" evidence="17">
    <location>
        <begin position="91"/>
        <end position="93"/>
    </location>
    <ligand>
        <name>UDP-N-acetyl-alpha-D-glucosamine</name>
        <dbReference type="ChEBI" id="CHEBI:57705"/>
    </ligand>
</feature>
<comment type="caution">
    <text evidence="17">Lacks conserved residue(s) required for the propagation of feature annotation.</text>
</comment>
<feature type="binding site" evidence="17">
    <location>
        <position position="412"/>
    </location>
    <ligand>
        <name>acetyl-CoA</name>
        <dbReference type="ChEBI" id="CHEBI:57288"/>
    </ligand>
</feature>
<feature type="binding site" evidence="17">
    <location>
        <position position="216"/>
    </location>
    <ligand>
        <name>UDP-N-acetyl-alpha-D-glucosamine</name>
        <dbReference type="ChEBI" id="CHEBI:57705"/>
    </ligand>
</feature>
<evidence type="ECO:0000256" key="11">
    <source>
        <dbReference type="ARBA" id="ARBA00023268"/>
    </source>
</evidence>